<evidence type="ECO:0000313" key="1">
    <source>
        <dbReference type="EMBL" id="GFD58975.1"/>
    </source>
</evidence>
<sequence length="80" mass="8316">GRGGGRALGGGWQLAAQRIEPGLHGCELLAALGQGGAPAAELLLHVGQQQPVHLELLHVHHVAILVEVFADNVEVVLHRG</sequence>
<gene>
    <name evidence="1" type="ORF">Tci_930944</name>
</gene>
<feature type="non-terminal residue" evidence="1">
    <location>
        <position position="1"/>
    </location>
</feature>
<organism evidence="1">
    <name type="scientific">Tanacetum cinerariifolium</name>
    <name type="common">Dalmatian daisy</name>
    <name type="synonym">Chrysanthemum cinerariifolium</name>
    <dbReference type="NCBI Taxonomy" id="118510"/>
    <lineage>
        <taxon>Eukaryota</taxon>
        <taxon>Viridiplantae</taxon>
        <taxon>Streptophyta</taxon>
        <taxon>Embryophyta</taxon>
        <taxon>Tracheophyta</taxon>
        <taxon>Spermatophyta</taxon>
        <taxon>Magnoliopsida</taxon>
        <taxon>eudicotyledons</taxon>
        <taxon>Gunneridae</taxon>
        <taxon>Pentapetalae</taxon>
        <taxon>asterids</taxon>
        <taxon>campanulids</taxon>
        <taxon>Asterales</taxon>
        <taxon>Asteraceae</taxon>
        <taxon>Asteroideae</taxon>
        <taxon>Anthemideae</taxon>
        <taxon>Anthemidinae</taxon>
        <taxon>Tanacetum</taxon>
    </lineage>
</organism>
<accession>A0A699XGC0</accession>
<dbReference type="EMBL" id="BKCJ011859707">
    <property type="protein sequence ID" value="GFD58975.1"/>
    <property type="molecule type" value="Genomic_DNA"/>
</dbReference>
<name>A0A699XGC0_TANCI</name>
<proteinExistence type="predicted"/>
<comment type="caution">
    <text evidence="1">The sequence shown here is derived from an EMBL/GenBank/DDBJ whole genome shotgun (WGS) entry which is preliminary data.</text>
</comment>
<protein>
    <submittedName>
        <fullName evidence="1">Uncharacterized protein</fullName>
    </submittedName>
</protein>
<dbReference type="AlphaFoldDB" id="A0A699XGC0"/>
<reference evidence="1" key="1">
    <citation type="journal article" date="2019" name="Sci. Rep.">
        <title>Draft genome of Tanacetum cinerariifolium, the natural source of mosquito coil.</title>
        <authorList>
            <person name="Yamashiro T."/>
            <person name="Shiraishi A."/>
            <person name="Satake H."/>
            <person name="Nakayama K."/>
        </authorList>
    </citation>
    <scope>NUCLEOTIDE SEQUENCE</scope>
</reference>